<dbReference type="RefSeq" id="WP_211977738.1">
    <property type="nucleotide sequence ID" value="NZ_JAGTXB010000071.1"/>
</dbReference>
<evidence type="ECO:0008006" key="3">
    <source>
        <dbReference type="Google" id="ProtNLM"/>
    </source>
</evidence>
<feature type="non-terminal residue" evidence="1">
    <location>
        <position position="100"/>
    </location>
</feature>
<name>A0ABS5JBN5_9BACT</name>
<reference evidence="1 2" key="1">
    <citation type="submission" date="2021-04" db="EMBL/GenBank/DDBJ databases">
        <title>Chitinophaga sp. nov., isolated from the rhizosphere soil.</title>
        <authorList>
            <person name="He S."/>
        </authorList>
    </citation>
    <scope>NUCLEOTIDE SEQUENCE [LARGE SCALE GENOMIC DNA]</scope>
    <source>
        <strain evidence="1 2">2R12</strain>
    </source>
</reference>
<protein>
    <recommendedName>
        <fullName evidence="3">Calx-beta domain-containing protein</fullName>
    </recommendedName>
</protein>
<evidence type="ECO:0000313" key="2">
    <source>
        <dbReference type="Proteomes" id="UP000676386"/>
    </source>
</evidence>
<accession>A0ABS5JBN5</accession>
<evidence type="ECO:0000313" key="1">
    <source>
        <dbReference type="EMBL" id="MBS0032500.1"/>
    </source>
</evidence>
<keyword evidence="2" id="KW-1185">Reference proteome</keyword>
<dbReference type="EMBL" id="JAGTXB010000071">
    <property type="protein sequence ID" value="MBS0032500.1"/>
    <property type="molecule type" value="Genomic_DNA"/>
</dbReference>
<gene>
    <name evidence="1" type="ORF">KE626_34545</name>
</gene>
<feature type="non-terminal residue" evidence="1">
    <location>
        <position position="1"/>
    </location>
</feature>
<dbReference type="Proteomes" id="UP000676386">
    <property type="component" value="Unassembled WGS sequence"/>
</dbReference>
<proteinExistence type="predicted"/>
<organism evidence="1 2">
    <name type="scientific">Chitinophaga hostae</name>
    <dbReference type="NCBI Taxonomy" id="2831022"/>
    <lineage>
        <taxon>Bacteria</taxon>
        <taxon>Pseudomonadati</taxon>
        <taxon>Bacteroidota</taxon>
        <taxon>Chitinophagia</taxon>
        <taxon>Chitinophagales</taxon>
        <taxon>Chitinophagaceae</taxon>
        <taxon>Chitinophaga</taxon>
    </lineage>
</organism>
<comment type="caution">
    <text evidence="1">The sequence shown here is derived from an EMBL/GenBank/DDBJ whole genome shotgun (WGS) entry which is preliminary data.</text>
</comment>
<sequence>SQQIGFALPAGVTTEIPIKVSLLVTGTAIRGTDYSLPADTTFTGASGAALLPVAADILVEDVEDIHVTPAVSDAYSTIYTFLPATLDLTIKDAQYPFPAG</sequence>